<sequence>MAEVPEHLLKRSQERRQALGLPTDGDAETPVAADGGGATPPPPPPPPTGGGDTPAADDAAEEPSDSRIPAHLLARSKKRRTTLAGGEDAPEGGGGGGTATAVIAPPVAGITGPGGHTQRLLTVVKSGSIQQTRAEAQDKVHTWPHLVVIEFASMLIMTAALTIFSALVRAPLLGLADFNRTPNPSKAPWYFLGLQELLTMFHPMVAGVTIPGVALGLIALAPFIDKNASVKPTDRKFAIAIFTLFLMMWAVLVIIGSFFRGPGFNFVFPWNDGIFFEL</sequence>
<keyword evidence="7 11" id="KW-1133">Transmembrane helix</keyword>
<feature type="region of interest" description="Disordered" evidence="10">
    <location>
        <begin position="1"/>
        <end position="100"/>
    </location>
</feature>
<keyword evidence="5" id="KW-0479">Metal-binding</keyword>
<keyword evidence="3" id="KW-0349">Heme</keyword>
<dbReference type="AlphaFoldDB" id="A0A6J6SJS8"/>
<dbReference type="GO" id="GO:0016020">
    <property type="term" value="C:membrane"/>
    <property type="evidence" value="ECO:0007669"/>
    <property type="project" value="UniProtKB-SubCell"/>
</dbReference>
<evidence type="ECO:0000313" key="13">
    <source>
        <dbReference type="EMBL" id="CAB4734973.1"/>
    </source>
</evidence>
<evidence type="ECO:0000256" key="9">
    <source>
        <dbReference type="ARBA" id="ARBA00023136"/>
    </source>
</evidence>
<proteinExistence type="predicted"/>
<feature type="transmembrane region" description="Helical" evidence="11">
    <location>
        <begin position="200"/>
        <end position="225"/>
    </location>
</feature>
<evidence type="ECO:0000256" key="1">
    <source>
        <dbReference type="ARBA" id="ARBA00004141"/>
    </source>
</evidence>
<evidence type="ECO:0000256" key="8">
    <source>
        <dbReference type="ARBA" id="ARBA00023004"/>
    </source>
</evidence>
<dbReference type="InterPro" id="IPR036150">
    <property type="entry name" value="Cyt_b/b6_C_sf"/>
</dbReference>
<gene>
    <name evidence="13" type="ORF">UFOPK2683_01521</name>
</gene>
<keyword evidence="2" id="KW-0813">Transport</keyword>
<evidence type="ECO:0000256" key="4">
    <source>
        <dbReference type="ARBA" id="ARBA00022692"/>
    </source>
</evidence>
<evidence type="ECO:0000256" key="5">
    <source>
        <dbReference type="ARBA" id="ARBA00022723"/>
    </source>
</evidence>
<feature type="domain" description="Cytochrome b/b6 C-terminal region profile" evidence="12">
    <location>
        <begin position="176"/>
        <end position="278"/>
    </location>
</feature>
<keyword evidence="6" id="KW-0249">Electron transport</keyword>
<protein>
    <submittedName>
        <fullName evidence="13">Unannotated protein</fullName>
    </submittedName>
</protein>
<feature type="compositionally biased region" description="Basic and acidic residues" evidence="10">
    <location>
        <begin position="1"/>
        <end position="17"/>
    </location>
</feature>
<evidence type="ECO:0000256" key="7">
    <source>
        <dbReference type="ARBA" id="ARBA00022989"/>
    </source>
</evidence>
<feature type="compositionally biased region" description="Pro residues" evidence="10">
    <location>
        <begin position="39"/>
        <end position="48"/>
    </location>
</feature>
<organism evidence="13">
    <name type="scientific">freshwater metagenome</name>
    <dbReference type="NCBI Taxonomy" id="449393"/>
    <lineage>
        <taxon>unclassified sequences</taxon>
        <taxon>metagenomes</taxon>
        <taxon>ecological metagenomes</taxon>
    </lineage>
</organism>
<feature type="transmembrane region" description="Helical" evidence="11">
    <location>
        <begin position="146"/>
        <end position="168"/>
    </location>
</feature>
<dbReference type="GO" id="GO:0046872">
    <property type="term" value="F:metal ion binding"/>
    <property type="evidence" value="ECO:0007669"/>
    <property type="project" value="UniProtKB-KW"/>
</dbReference>
<dbReference type="InterPro" id="IPR005798">
    <property type="entry name" value="Cyt_b/b6_C"/>
</dbReference>
<evidence type="ECO:0000256" key="3">
    <source>
        <dbReference type="ARBA" id="ARBA00022617"/>
    </source>
</evidence>
<dbReference type="EMBL" id="CAEZYK010000123">
    <property type="protein sequence ID" value="CAB4734973.1"/>
    <property type="molecule type" value="Genomic_DNA"/>
</dbReference>
<keyword evidence="9 11" id="KW-0472">Membrane</keyword>
<dbReference type="PROSITE" id="PS51003">
    <property type="entry name" value="CYTB_CTER"/>
    <property type="match status" value="1"/>
</dbReference>
<dbReference type="GO" id="GO:0016491">
    <property type="term" value="F:oxidoreductase activity"/>
    <property type="evidence" value="ECO:0007669"/>
    <property type="project" value="InterPro"/>
</dbReference>
<evidence type="ECO:0000256" key="11">
    <source>
        <dbReference type="SAM" id="Phobius"/>
    </source>
</evidence>
<evidence type="ECO:0000256" key="2">
    <source>
        <dbReference type="ARBA" id="ARBA00022448"/>
    </source>
</evidence>
<evidence type="ECO:0000256" key="6">
    <source>
        <dbReference type="ARBA" id="ARBA00022982"/>
    </source>
</evidence>
<evidence type="ECO:0000256" key="10">
    <source>
        <dbReference type="SAM" id="MobiDB-lite"/>
    </source>
</evidence>
<accession>A0A6J6SJS8</accession>
<keyword evidence="8" id="KW-0408">Iron</keyword>
<reference evidence="13" key="1">
    <citation type="submission" date="2020-05" db="EMBL/GenBank/DDBJ databases">
        <authorList>
            <person name="Chiriac C."/>
            <person name="Salcher M."/>
            <person name="Ghai R."/>
            <person name="Kavagutti S V."/>
        </authorList>
    </citation>
    <scope>NUCLEOTIDE SEQUENCE</scope>
</reference>
<dbReference type="Gene3D" id="1.20.810.10">
    <property type="entry name" value="Cytochrome Bc1 Complex, Chain C"/>
    <property type="match status" value="1"/>
</dbReference>
<comment type="subcellular location">
    <subcellularLocation>
        <location evidence="1">Membrane</location>
        <topology evidence="1">Multi-pass membrane protein</topology>
    </subcellularLocation>
</comment>
<dbReference type="GO" id="GO:0009055">
    <property type="term" value="F:electron transfer activity"/>
    <property type="evidence" value="ECO:0007669"/>
    <property type="project" value="InterPro"/>
</dbReference>
<feature type="transmembrane region" description="Helical" evidence="11">
    <location>
        <begin position="237"/>
        <end position="259"/>
    </location>
</feature>
<name>A0A6J6SJS8_9ZZZZ</name>
<keyword evidence="4 11" id="KW-0812">Transmembrane</keyword>
<dbReference type="Pfam" id="PF00032">
    <property type="entry name" value="Cytochrom_B_C"/>
    <property type="match status" value="1"/>
</dbReference>
<dbReference type="SUPFAM" id="SSF81648">
    <property type="entry name" value="a domain/subunit of cytochrome bc1 complex (Ubiquinol-cytochrome c reductase)"/>
    <property type="match status" value="1"/>
</dbReference>
<evidence type="ECO:0000259" key="12">
    <source>
        <dbReference type="PROSITE" id="PS51003"/>
    </source>
</evidence>
<dbReference type="InterPro" id="IPR027387">
    <property type="entry name" value="Cytb/b6-like_sf"/>
</dbReference>